<keyword evidence="5" id="KW-0573">Peptidoglycan synthesis</keyword>
<dbReference type="AlphaFoldDB" id="A0A161R723"/>
<dbReference type="InterPro" id="IPR001967">
    <property type="entry name" value="Peptidase_S11_N"/>
</dbReference>
<dbReference type="Proteomes" id="UP000076482">
    <property type="component" value="Unassembled WGS sequence"/>
</dbReference>
<comment type="caution">
    <text evidence="12">The sequence shown here is derived from an EMBL/GenBank/DDBJ whole genome shotgun (WGS) entry which is preliminary data.</text>
</comment>
<evidence type="ECO:0000256" key="8">
    <source>
        <dbReference type="PIRSR" id="PIRSR618044-2"/>
    </source>
</evidence>
<accession>A0A161R723</accession>
<dbReference type="SUPFAM" id="SSF56601">
    <property type="entry name" value="beta-lactamase/transpeptidase-like"/>
    <property type="match status" value="1"/>
</dbReference>
<protein>
    <submittedName>
        <fullName evidence="12">D-alanyl-D-alanine carboxypeptidase</fullName>
    </submittedName>
</protein>
<dbReference type="RefSeq" id="WP_063259725.1">
    <property type="nucleotide sequence ID" value="NZ_LJKE01000015.1"/>
</dbReference>
<evidence type="ECO:0000256" key="3">
    <source>
        <dbReference type="ARBA" id="ARBA00022801"/>
    </source>
</evidence>
<gene>
    <name evidence="12" type="ORF">B4088_0502</name>
</gene>
<reference evidence="12 13" key="1">
    <citation type="submission" date="2015-09" db="EMBL/GenBank/DDBJ databases">
        <title>Bacillus cereus food isolates.</title>
        <authorList>
            <person name="Boekhorst J."/>
        </authorList>
    </citation>
    <scope>NUCLEOTIDE SEQUENCE [LARGE SCALE GENOMIC DNA]</scope>
    <source>
        <strain evidence="12 13">B4088</strain>
    </source>
</reference>
<feature type="binding site" evidence="8">
    <location>
        <position position="247"/>
    </location>
    <ligand>
        <name>substrate</name>
    </ligand>
</feature>
<proteinExistence type="inferred from homology"/>
<dbReference type="GO" id="GO:0009002">
    <property type="term" value="F:serine-type D-Ala-D-Ala carboxypeptidase activity"/>
    <property type="evidence" value="ECO:0007669"/>
    <property type="project" value="InterPro"/>
</dbReference>
<keyword evidence="10" id="KW-0472">Membrane</keyword>
<evidence type="ECO:0000313" key="13">
    <source>
        <dbReference type="Proteomes" id="UP000076482"/>
    </source>
</evidence>
<feature type="domain" description="Peptidase S11 D-alanyl-D-alanine carboxypeptidase A N-terminal" evidence="11">
    <location>
        <begin position="56"/>
        <end position="277"/>
    </location>
</feature>
<dbReference type="GO" id="GO:0008360">
    <property type="term" value="P:regulation of cell shape"/>
    <property type="evidence" value="ECO:0007669"/>
    <property type="project" value="UniProtKB-KW"/>
</dbReference>
<feature type="active site" description="Proton acceptor" evidence="7">
    <location>
        <position position="88"/>
    </location>
</feature>
<dbReference type="GO" id="GO:0071555">
    <property type="term" value="P:cell wall organization"/>
    <property type="evidence" value="ECO:0007669"/>
    <property type="project" value="UniProtKB-KW"/>
</dbReference>
<comment type="similarity">
    <text evidence="1 9">Belongs to the peptidase S11 family.</text>
</comment>
<evidence type="ECO:0000256" key="6">
    <source>
        <dbReference type="ARBA" id="ARBA00023316"/>
    </source>
</evidence>
<keyword evidence="10" id="KW-1133">Transmembrane helix</keyword>
<dbReference type="Gene3D" id="3.40.710.10">
    <property type="entry name" value="DD-peptidase/beta-lactamase superfamily"/>
    <property type="match status" value="1"/>
</dbReference>
<dbReference type="PANTHER" id="PTHR21581:SF6">
    <property type="entry name" value="TRAFFICKING PROTEIN PARTICLE COMPLEX SUBUNIT 12"/>
    <property type="match status" value="1"/>
</dbReference>
<dbReference type="GO" id="GO:0006508">
    <property type="term" value="P:proteolysis"/>
    <property type="evidence" value="ECO:0007669"/>
    <property type="project" value="InterPro"/>
</dbReference>
<evidence type="ECO:0000256" key="5">
    <source>
        <dbReference type="ARBA" id="ARBA00022984"/>
    </source>
</evidence>
<evidence type="ECO:0000256" key="10">
    <source>
        <dbReference type="SAM" id="Phobius"/>
    </source>
</evidence>
<keyword evidence="12" id="KW-0645">Protease</keyword>
<organism evidence="12 13">
    <name type="scientific">Bacillus cereus</name>
    <dbReference type="NCBI Taxonomy" id="1396"/>
    <lineage>
        <taxon>Bacteria</taxon>
        <taxon>Bacillati</taxon>
        <taxon>Bacillota</taxon>
        <taxon>Bacilli</taxon>
        <taxon>Bacillales</taxon>
        <taxon>Bacillaceae</taxon>
        <taxon>Bacillus</taxon>
        <taxon>Bacillus cereus group</taxon>
    </lineage>
</organism>
<sequence>MKNNETLKNKVMKISMATTMATTILLGGVPILDVSIPVVYAEENVQAPQLGHDANRQQKSGLVMDVKTGEVIFNQDGEIKAYPASITKIITAILLDEHVKDGEKITISKKAASEYPSNQIYHAKEGEEVTKDQAMMLLFYLSANDICMAVAEKVGGSPEKFGEMMTAKAKELGASNTNFVTPNGLHDPNHYVTAKDMATITREAMKHDAVKKYMFGKDDVFLETNKSKVNVFRRDRVFEMPNALGGKTGYTDEAGNTLVSVHKQGEKEIITVVMQANKSTQYSDSKKLADYGFSQMKETEDLKVVEPNKVIARRELMGKKVDLVANENYSLQLIKGVKPEFSTKIVSLSNEQIEKNVKVKKGKDSETKSIPGGTTVAILEVYQKDNKIKEIPLMTKKDVSAVSSFDVSFNELNGTTKWIIILSLPLVLIGLANVMKSKKRNRRKLQNVSNVQTRKKTNVQPNMNYAAQSMKLHKK</sequence>
<dbReference type="InterPro" id="IPR018044">
    <property type="entry name" value="Peptidase_S11"/>
</dbReference>
<evidence type="ECO:0000259" key="11">
    <source>
        <dbReference type="Pfam" id="PF00768"/>
    </source>
</evidence>
<dbReference type="GO" id="GO:0009252">
    <property type="term" value="P:peptidoglycan biosynthetic process"/>
    <property type="evidence" value="ECO:0007669"/>
    <property type="project" value="UniProtKB-KW"/>
</dbReference>
<keyword evidence="2" id="KW-0732">Signal</keyword>
<evidence type="ECO:0000313" key="12">
    <source>
        <dbReference type="EMBL" id="KZD72041.1"/>
    </source>
</evidence>
<keyword evidence="4" id="KW-0133">Cell shape</keyword>
<feature type="active site" description="Acyl-ester intermediate" evidence="7">
    <location>
        <position position="85"/>
    </location>
</feature>
<dbReference type="InterPro" id="IPR012338">
    <property type="entry name" value="Beta-lactam/transpept-like"/>
</dbReference>
<dbReference type="PRINTS" id="PR00725">
    <property type="entry name" value="DADACBPTASE1"/>
</dbReference>
<dbReference type="PANTHER" id="PTHR21581">
    <property type="entry name" value="D-ALANYL-D-ALANINE CARBOXYPEPTIDASE"/>
    <property type="match status" value="1"/>
</dbReference>
<evidence type="ECO:0000256" key="9">
    <source>
        <dbReference type="RuleBase" id="RU004016"/>
    </source>
</evidence>
<evidence type="ECO:0000256" key="2">
    <source>
        <dbReference type="ARBA" id="ARBA00022729"/>
    </source>
</evidence>
<dbReference type="EMBL" id="LJKE01000015">
    <property type="protein sequence ID" value="KZD72041.1"/>
    <property type="molecule type" value="Genomic_DNA"/>
</dbReference>
<dbReference type="Pfam" id="PF00768">
    <property type="entry name" value="Peptidase_S11"/>
    <property type="match status" value="1"/>
</dbReference>
<evidence type="ECO:0000256" key="7">
    <source>
        <dbReference type="PIRSR" id="PIRSR618044-1"/>
    </source>
</evidence>
<evidence type="ECO:0000256" key="4">
    <source>
        <dbReference type="ARBA" id="ARBA00022960"/>
    </source>
</evidence>
<keyword evidence="3" id="KW-0378">Hydrolase</keyword>
<feature type="active site" evidence="7">
    <location>
        <position position="142"/>
    </location>
</feature>
<evidence type="ECO:0000256" key="1">
    <source>
        <dbReference type="ARBA" id="ARBA00007164"/>
    </source>
</evidence>
<feature type="transmembrane region" description="Helical" evidence="10">
    <location>
        <begin position="418"/>
        <end position="435"/>
    </location>
</feature>
<name>A0A161R723_BACCE</name>
<keyword evidence="6" id="KW-0961">Cell wall biogenesis/degradation</keyword>
<keyword evidence="12" id="KW-0121">Carboxypeptidase</keyword>
<keyword evidence="10" id="KW-0812">Transmembrane</keyword>
<dbReference type="PATRIC" id="fig|1396.535.peg.4254"/>